<organism evidence="1 2">
    <name type="scientific">Trichonephila inaurata madagascariensis</name>
    <dbReference type="NCBI Taxonomy" id="2747483"/>
    <lineage>
        <taxon>Eukaryota</taxon>
        <taxon>Metazoa</taxon>
        <taxon>Ecdysozoa</taxon>
        <taxon>Arthropoda</taxon>
        <taxon>Chelicerata</taxon>
        <taxon>Arachnida</taxon>
        <taxon>Araneae</taxon>
        <taxon>Araneomorphae</taxon>
        <taxon>Entelegynae</taxon>
        <taxon>Araneoidea</taxon>
        <taxon>Nephilidae</taxon>
        <taxon>Trichonephila</taxon>
        <taxon>Trichonephila inaurata</taxon>
    </lineage>
</organism>
<keyword evidence="2" id="KW-1185">Reference proteome</keyword>
<dbReference type="OrthoDB" id="6431293at2759"/>
<dbReference type="Proteomes" id="UP000886998">
    <property type="component" value="Unassembled WGS sequence"/>
</dbReference>
<sequence>MFSSIAVNSIQVVTDDLVSNFWKLDSVPEASLLTSEEMACEDHFIETHVRNEDGRYVVRLPFHSPPSKLGDSRESAIRRFNSLEHSLIKKPAIYSQY</sequence>
<accession>A0A8X7CIR3</accession>
<reference evidence="1" key="1">
    <citation type="submission" date="2020-08" db="EMBL/GenBank/DDBJ databases">
        <title>Multicomponent nature underlies the extraordinary mechanical properties of spider dragline silk.</title>
        <authorList>
            <person name="Kono N."/>
            <person name="Nakamura H."/>
            <person name="Mori M."/>
            <person name="Yoshida Y."/>
            <person name="Ohtoshi R."/>
            <person name="Malay A.D."/>
            <person name="Moran D.A.P."/>
            <person name="Tomita M."/>
            <person name="Numata K."/>
            <person name="Arakawa K."/>
        </authorList>
    </citation>
    <scope>NUCLEOTIDE SEQUENCE</scope>
</reference>
<name>A0A8X7CIR3_9ARAC</name>
<comment type="caution">
    <text evidence="1">The sequence shown here is derived from an EMBL/GenBank/DDBJ whole genome shotgun (WGS) entry which is preliminary data.</text>
</comment>
<evidence type="ECO:0000313" key="2">
    <source>
        <dbReference type="Proteomes" id="UP000886998"/>
    </source>
</evidence>
<evidence type="ECO:0000313" key="1">
    <source>
        <dbReference type="EMBL" id="GFY68661.1"/>
    </source>
</evidence>
<dbReference type="AlphaFoldDB" id="A0A8X7CIR3"/>
<dbReference type="EMBL" id="BMAV01017181">
    <property type="protein sequence ID" value="GFY68661.1"/>
    <property type="molecule type" value="Genomic_DNA"/>
</dbReference>
<protein>
    <submittedName>
        <fullName evidence="1">DUF1758 domain-containing protein</fullName>
    </submittedName>
</protein>
<gene>
    <name evidence="1" type="primary">AVEN_69904_1</name>
    <name evidence="1" type="ORF">TNIN_172761</name>
</gene>
<proteinExistence type="predicted"/>